<protein>
    <submittedName>
        <fullName evidence="4">Efflux RND transporter periplasmic adaptor subunit</fullName>
    </submittedName>
</protein>
<accession>A0A8E6ETL5</accession>
<dbReference type="EMBL" id="CP074694">
    <property type="protein sequence ID" value="QVL30097.1"/>
    <property type="molecule type" value="Genomic_DNA"/>
</dbReference>
<feature type="transmembrane region" description="Helical" evidence="2">
    <location>
        <begin position="15"/>
        <end position="35"/>
    </location>
</feature>
<evidence type="ECO:0000259" key="3">
    <source>
        <dbReference type="Pfam" id="PF25973"/>
    </source>
</evidence>
<keyword evidence="1" id="KW-0813">Transport</keyword>
<dbReference type="AlphaFoldDB" id="A0A8E6ETL5"/>
<dbReference type="InterPro" id="IPR051909">
    <property type="entry name" value="MFP_Cation_Efflux"/>
</dbReference>
<organism evidence="4 5">
    <name type="scientific">Telmatocola sphagniphila</name>
    <dbReference type="NCBI Taxonomy" id="1123043"/>
    <lineage>
        <taxon>Bacteria</taxon>
        <taxon>Pseudomonadati</taxon>
        <taxon>Planctomycetota</taxon>
        <taxon>Planctomycetia</taxon>
        <taxon>Gemmatales</taxon>
        <taxon>Gemmataceae</taxon>
    </lineage>
</organism>
<dbReference type="PANTHER" id="PTHR30097">
    <property type="entry name" value="CATION EFFLUX SYSTEM PROTEIN CUSB"/>
    <property type="match status" value="1"/>
</dbReference>
<evidence type="ECO:0000313" key="5">
    <source>
        <dbReference type="Proteomes" id="UP000676194"/>
    </source>
</evidence>
<dbReference type="PANTHER" id="PTHR30097:SF4">
    <property type="entry name" value="SLR6042 PROTEIN"/>
    <property type="match status" value="1"/>
</dbReference>
<dbReference type="InterPro" id="IPR058647">
    <property type="entry name" value="BSH_CzcB-like"/>
</dbReference>
<keyword evidence="2" id="KW-0812">Transmembrane</keyword>
<proteinExistence type="predicted"/>
<reference evidence="4" key="1">
    <citation type="submission" date="2021-05" db="EMBL/GenBank/DDBJ databases">
        <title>Complete genome sequence of the cellulolytic planctomycete Telmatocola sphagniphila SP2T and characterization of the first cellulase from planctomycetes.</title>
        <authorList>
            <person name="Rakitin A.L."/>
            <person name="Beletsky A.V."/>
            <person name="Naumoff D.G."/>
            <person name="Kulichevskaya I.S."/>
            <person name="Mardanov A.V."/>
            <person name="Ravin N.V."/>
            <person name="Dedysh S.N."/>
        </authorList>
    </citation>
    <scope>NUCLEOTIDE SEQUENCE</scope>
    <source>
        <strain evidence="4">SP2T</strain>
    </source>
</reference>
<dbReference type="RefSeq" id="WP_213493981.1">
    <property type="nucleotide sequence ID" value="NZ_CP074694.1"/>
</dbReference>
<dbReference type="Proteomes" id="UP000676194">
    <property type="component" value="Chromosome"/>
</dbReference>
<keyword evidence="2" id="KW-1133">Transmembrane helix</keyword>
<evidence type="ECO:0000256" key="1">
    <source>
        <dbReference type="ARBA" id="ARBA00022448"/>
    </source>
</evidence>
<dbReference type="Pfam" id="PF25973">
    <property type="entry name" value="BSH_CzcB"/>
    <property type="match status" value="1"/>
</dbReference>
<dbReference type="Gene3D" id="2.40.420.20">
    <property type="match status" value="1"/>
</dbReference>
<evidence type="ECO:0000256" key="2">
    <source>
        <dbReference type="SAM" id="Phobius"/>
    </source>
</evidence>
<dbReference type="KEGG" id="tsph:KIH39_14645"/>
<gene>
    <name evidence="4" type="ORF">KIH39_14645</name>
</gene>
<name>A0A8E6ETL5_9BACT</name>
<dbReference type="SUPFAM" id="SSF111369">
    <property type="entry name" value="HlyD-like secretion proteins"/>
    <property type="match status" value="1"/>
</dbReference>
<feature type="domain" description="CzcB-like barrel-sandwich hybrid" evidence="3">
    <location>
        <begin position="149"/>
        <end position="315"/>
    </location>
</feature>
<dbReference type="Gene3D" id="2.40.50.100">
    <property type="match status" value="1"/>
</dbReference>
<dbReference type="GO" id="GO:0060003">
    <property type="term" value="P:copper ion export"/>
    <property type="evidence" value="ECO:0007669"/>
    <property type="project" value="TreeGrafter"/>
</dbReference>
<keyword evidence="2" id="KW-0472">Membrane</keyword>
<keyword evidence="5" id="KW-1185">Reference proteome</keyword>
<dbReference type="GO" id="GO:0015679">
    <property type="term" value="P:plasma membrane copper ion transport"/>
    <property type="evidence" value="ECO:0007669"/>
    <property type="project" value="TreeGrafter"/>
</dbReference>
<evidence type="ECO:0000313" key="4">
    <source>
        <dbReference type="EMBL" id="QVL30097.1"/>
    </source>
</evidence>
<dbReference type="GO" id="GO:0030313">
    <property type="term" value="C:cell envelope"/>
    <property type="evidence" value="ECO:0007669"/>
    <property type="project" value="TreeGrafter"/>
</dbReference>
<sequence>MAENKRSIGTWLKRGLKPAIFVALVVAVCFNWSWLTEKYESLKPKTVTAEKHEEPKSLVELARDKEGKVIKDAIILDKELLTSPRFTLAKVEDSPAPEALKLPGTTILDPNRLARVHSLFAGQITKIGLKGDSSSTSERLSIVPENGLRPGDYVKKGQILAVVFCKDIGEKKSELVDQTSQMMADKRVLERYLSVETGIVSLNQLTTAIRSFMQDVIAVGRAERTLRSWQLTEEEIAAVKREAERMDFLNKEVERLKGDKAPVIKLPDSKGVADLEVERSWAEVAIRAPFDGKIVEKNVTIGDIVDPTVDLFKIAKLDRLQVLVHAYEEDLFKIQQLERISRWDETYPTNNSPGVEMEKEIAAKHRSWRITFQANPAAGEEVGAFDKLGSVIDPAQHTGTITGWVDNLKGNHFVGEAVSAAINLLPDPDLVAVPTEAIVEDNDGPVVFVKTGADNEFTRRIVSVAVRGREKIFLRKVPSTKDQKNGAEAIKPGEIVVQRGALELAGELQNLQSQSDKK</sequence>